<dbReference type="Proteomes" id="UP000026915">
    <property type="component" value="Chromosome 1"/>
</dbReference>
<dbReference type="Gramene" id="EOX91805">
    <property type="protein sequence ID" value="EOX91805"/>
    <property type="gene ID" value="TCM_000880"/>
</dbReference>
<dbReference type="InParanoid" id="A0A061DHC3"/>
<feature type="compositionally biased region" description="Low complexity" evidence="1">
    <location>
        <begin position="1"/>
        <end position="11"/>
    </location>
</feature>
<dbReference type="PANTHER" id="PTHR32011">
    <property type="entry name" value="OS08G0472400 PROTEIN"/>
    <property type="match status" value="1"/>
</dbReference>
<reference evidence="2 3" key="1">
    <citation type="journal article" date="2013" name="Genome Biol.">
        <title>The genome sequence of the most widely cultivated cacao type and its use to identify candidate genes regulating pod color.</title>
        <authorList>
            <person name="Motamayor J.C."/>
            <person name="Mockaitis K."/>
            <person name="Schmutz J."/>
            <person name="Haiminen N."/>
            <person name="Iii D.L."/>
            <person name="Cornejo O."/>
            <person name="Findley S.D."/>
            <person name="Zheng P."/>
            <person name="Utro F."/>
            <person name="Royaert S."/>
            <person name="Saski C."/>
            <person name="Jenkins J."/>
            <person name="Podicheti R."/>
            <person name="Zhao M."/>
            <person name="Scheffler B.E."/>
            <person name="Stack J.C."/>
            <person name="Feltus F.A."/>
            <person name="Mustiga G.M."/>
            <person name="Amores F."/>
            <person name="Phillips W."/>
            <person name="Marelli J.P."/>
            <person name="May G.D."/>
            <person name="Shapiro H."/>
            <person name="Ma J."/>
            <person name="Bustamante C.D."/>
            <person name="Schnell R.J."/>
            <person name="Main D."/>
            <person name="Gilbert D."/>
            <person name="Parida L."/>
            <person name="Kuhn D.N."/>
        </authorList>
    </citation>
    <scope>NUCLEOTIDE SEQUENCE [LARGE SCALE GENOMIC DNA]</scope>
    <source>
        <strain evidence="3">cv. Matina 1-6</strain>
    </source>
</reference>
<accession>A0A061DHC3</accession>
<dbReference type="STRING" id="3641.A0A061DHC3"/>
<gene>
    <name evidence="2" type="ORF">TCM_000880</name>
</gene>
<evidence type="ECO:0000313" key="3">
    <source>
        <dbReference type="Proteomes" id="UP000026915"/>
    </source>
</evidence>
<dbReference type="PANTHER" id="PTHR32011:SF6">
    <property type="entry name" value="KNR4_SMI1-LIKE DOMAIN-CONTAINING PROTEIN"/>
    <property type="match status" value="1"/>
</dbReference>
<dbReference type="FunCoup" id="A0A061DHC3">
    <property type="interactions" value="3"/>
</dbReference>
<dbReference type="EMBL" id="CM001879">
    <property type="protein sequence ID" value="EOX91805.1"/>
    <property type="molecule type" value="Genomic_DNA"/>
</dbReference>
<keyword evidence="3" id="KW-1185">Reference proteome</keyword>
<name>A0A061DHC3_THECC</name>
<sequence length="388" mass="43872">MAATATTTQTQPPNPLMKAPKGPPRSKLVCFSFAAYSKSLIDHLKSLDIPILPGLTDQEFSSVESTLHFTFPPDLRSILQEGLPVDPSFPNWRSSSPQQLNILLNLPLLSLSKNITLHNFWSDSWGPKPSNSNEALALVKSLLQKAPLLVPIYRNCYIPSTPNMAGNPVFYVDGDEVRILSFDITRFFQEVEFLRRGGVFKPFTRKKSNSVNNNVPAWAATTARRIDFWTDVAEKGRRVVARGVTRGWWSRGEVEEDLGLRGCLEEVFWKLREGGWREEEVREMMMIDGCDQNENKEKSGTRLVMDGGDAAWHVRVLSVVLLRAGWASEDVVYALDLHDVIDKDDDDGDEELANLVEETPCLELQRPSSWCMEEDDHQNSSIRRLIQL</sequence>
<dbReference type="eggNOG" id="ENOG502QU7Y">
    <property type="taxonomic scope" value="Eukaryota"/>
</dbReference>
<evidence type="ECO:0000256" key="1">
    <source>
        <dbReference type="SAM" id="MobiDB-lite"/>
    </source>
</evidence>
<dbReference type="AlphaFoldDB" id="A0A061DHC3"/>
<evidence type="ECO:0000313" key="2">
    <source>
        <dbReference type="EMBL" id="EOX91805.1"/>
    </source>
</evidence>
<dbReference type="OMA" id="VPIYRNC"/>
<dbReference type="HOGENOM" id="CLU_074221_0_0_1"/>
<feature type="region of interest" description="Disordered" evidence="1">
    <location>
        <begin position="1"/>
        <end position="23"/>
    </location>
</feature>
<protein>
    <submittedName>
        <fullName evidence="2">Uncharacterized protein</fullName>
    </submittedName>
</protein>
<proteinExistence type="predicted"/>
<organism evidence="2 3">
    <name type="scientific">Theobroma cacao</name>
    <name type="common">Cacao</name>
    <name type="synonym">Cocoa</name>
    <dbReference type="NCBI Taxonomy" id="3641"/>
    <lineage>
        <taxon>Eukaryota</taxon>
        <taxon>Viridiplantae</taxon>
        <taxon>Streptophyta</taxon>
        <taxon>Embryophyta</taxon>
        <taxon>Tracheophyta</taxon>
        <taxon>Spermatophyta</taxon>
        <taxon>Magnoliopsida</taxon>
        <taxon>eudicotyledons</taxon>
        <taxon>Gunneridae</taxon>
        <taxon>Pentapetalae</taxon>
        <taxon>rosids</taxon>
        <taxon>malvids</taxon>
        <taxon>Malvales</taxon>
        <taxon>Malvaceae</taxon>
        <taxon>Byttnerioideae</taxon>
        <taxon>Theobroma</taxon>
    </lineage>
</organism>